<reference evidence="3" key="1">
    <citation type="submission" date="2022-11" db="UniProtKB">
        <authorList>
            <consortium name="WormBaseParasite"/>
        </authorList>
    </citation>
    <scope>IDENTIFICATION</scope>
</reference>
<feature type="compositionally biased region" description="Basic and acidic residues" evidence="1">
    <location>
        <begin position="62"/>
        <end position="78"/>
    </location>
</feature>
<evidence type="ECO:0000313" key="3">
    <source>
        <dbReference type="WBParaSite" id="PSAMB.scaffold13865size2089.g35726.t1"/>
    </source>
</evidence>
<evidence type="ECO:0000313" key="2">
    <source>
        <dbReference type="Proteomes" id="UP000887566"/>
    </source>
</evidence>
<sequence>MHVCWKDKPDERPFFSDLKIEFGTLLSNATEEYGYLDIRKPNDGQYFQQVSNDSGDTQQSGRHREESIASNDADRQSEVDAPTSTSYESVIKY</sequence>
<evidence type="ECO:0000256" key="1">
    <source>
        <dbReference type="SAM" id="MobiDB-lite"/>
    </source>
</evidence>
<organism evidence="2 3">
    <name type="scientific">Plectus sambesii</name>
    <dbReference type="NCBI Taxonomy" id="2011161"/>
    <lineage>
        <taxon>Eukaryota</taxon>
        <taxon>Metazoa</taxon>
        <taxon>Ecdysozoa</taxon>
        <taxon>Nematoda</taxon>
        <taxon>Chromadorea</taxon>
        <taxon>Plectida</taxon>
        <taxon>Plectina</taxon>
        <taxon>Plectoidea</taxon>
        <taxon>Plectidae</taxon>
        <taxon>Plectus</taxon>
    </lineage>
</organism>
<keyword evidence="2" id="KW-1185">Reference proteome</keyword>
<protein>
    <submittedName>
        <fullName evidence="3">Uncharacterized protein</fullName>
    </submittedName>
</protein>
<feature type="compositionally biased region" description="Polar residues" evidence="1">
    <location>
        <begin position="82"/>
        <end position="93"/>
    </location>
</feature>
<dbReference type="Proteomes" id="UP000887566">
    <property type="component" value="Unplaced"/>
</dbReference>
<feature type="compositionally biased region" description="Polar residues" evidence="1">
    <location>
        <begin position="45"/>
        <end position="60"/>
    </location>
</feature>
<dbReference type="WBParaSite" id="PSAMB.scaffold13865size2089.g35726.t1">
    <property type="protein sequence ID" value="PSAMB.scaffold13865size2089.g35726.t1"/>
    <property type="gene ID" value="PSAMB.scaffold13865size2089.g35726"/>
</dbReference>
<accession>A0A914V016</accession>
<name>A0A914V016_9BILA</name>
<feature type="region of interest" description="Disordered" evidence="1">
    <location>
        <begin position="45"/>
        <end position="93"/>
    </location>
</feature>
<dbReference type="AlphaFoldDB" id="A0A914V016"/>
<proteinExistence type="predicted"/>